<dbReference type="Gene3D" id="2.10.230.10">
    <property type="entry name" value="Heat shock protein DnaJ, cysteine-rich domain"/>
    <property type="match status" value="1"/>
</dbReference>
<dbReference type="Proteomes" id="UP001500897">
    <property type="component" value="Unassembled WGS sequence"/>
</dbReference>
<keyword evidence="2" id="KW-1185">Reference proteome</keyword>
<evidence type="ECO:0008006" key="3">
    <source>
        <dbReference type="Google" id="ProtNLM"/>
    </source>
</evidence>
<accession>A0ABP5IRS5</accession>
<dbReference type="EMBL" id="BAAANS010000025">
    <property type="protein sequence ID" value="GAA2103755.1"/>
    <property type="molecule type" value="Genomic_DNA"/>
</dbReference>
<reference evidence="2" key="1">
    <citation type="journal article" date="2019" name="Int. J. Syst. Evol. Microbiol.">
        <title>The Global Catalogue of Microorganisms (GCM) 10K type strain sequencing project: providing services to taxonomists for standard genome sequencing and annotation.</title>
        <authorList>
            <consortium name="The Broad Institute Genomics Platform"/>
            <consortium name="The Broad Institute Genome Sequencing Center for Infectious Disease"/>
            <person name="Wu L."/>
            <person name="Ma J."/>
        </authorList>
    </citation>
    <scope>NUCLEOTIDE SEQUENCE [LARGE SCALE GENOMIC DNA]</scope>
    <source>
        <strain evidence="2">JCM 14559</strain>
    </source>
</reference>
<protein>
    <recommendedName>
        <fullName evidence="3">Molecular chaperone DnaJ</fullName>
    </recommendedName>
</protein>
<gene>
    <name evidence="1" type="ORF">GCM10009759_39480</name>
</gene>
<dbReference type="SUPFAM" id="SSF57938">
    <property type="entry name" value="DnaJ/Hsp40 cysteine-rich domain"/>
    <property type="match status" value="1"/>
</dbReference>
<sequence length="61" mass="6320">MTAAYAPRECPACEGTGQISVAVHIGRGNRRRQVADQEATCLDCLGAGTTSDEPAAQSNGR</sequence>
<organism evidence="1 2">
    <name type="scientific">Kitasatospora saccharophila</name>
    <dbReference type="NCBI Taxonomy" id="407973"/>
    <lineage>
        <taxon>Bacteria</taxon>
        <taxon>Bacillati</taxon>
        <taxon>Actinomycetota</taxon>
        <taxon>Actinomycetes</taxon>
        <taxon>Kitasatosporales</taxon>
        <taxon>Streptomycetaceae</taxon>
        <taxon>Kitasatospora</taxon>
    </lineage>
</organism>
<dbReference type="InterPro" id="IPR036410">
    <property type="entry name" value="HSP_DnaJ_Cys-rich_dom_sf"/>
</dbReference>
<evidence type="ECO:0000313" key="2">
    <source>
        <dbReference type="Proteomes" id="UP001500897"/>
    </source>
</evidence>
<evidence type="ECO:0000313" key="1">
    <source>
        <dbReference type="EMBL" id="GAA2103755.1"/>
    </source>
</evidence>
<name>A0ABP5IRS5_9ACTN</name>
<proteinExistence type="predicted"/>
<comment type="caution">
    <text evidence="1">The sequence shown here is derived from an EMBL/GenBank/DDBJ whole genome shotgun (WGS) entry which is preliminary data.</text>
</comment>